<evidence type="ECO:0000313" key="2">
    <source>
        <dbReference type="Proteomes" id="UP000822993"/>
    </source>
</evidence>
<protein>
    <submittedName>
        <fullName evidence="1">Uncharacterized protein</fullName>
    </submittedName>
</protein>
<name>A0A9D5YZI2_9CELL</name>
<gene>
    <name evidence="1" type="ORF">H9623_13085</name>
</gene>
<dbReference type="RefSeq" id="WP_193720490.1">
    <property type="nucleotide sequence ID" value="NZ_JACSPN010000017.1"/>
</dbReference>
<accession>A0A9D5YZI2</accession>
<keyword evidence="2" id="KW-1185">Reference proteome</keyword>
<evidence type="ECO:0000313" key="1">
    <source>
        <dbReference type="EMBL" id="MBE7701230.1"/>
    </source>
</evidence>
<sequence length="52" mass="5667">MNNTLTPKSPTPAGPDTIAEIVDGDQHAIDGDRPLRKLFQITPAGRLVWADR</sequence>
<comment type="caution">
    <text evidence="1">The sequence shown here is derived from an EMBL/GenBank/DDBJ whole genome shotgun (WGS) entry which is preliminary data.</text>
</comment>
<organism evidence="1 2">
    <name type="scientific">Oerskovia douganii</name>
    <dbReference type="NCBI Taxonomy" id="2762210"/>
    <lineage>
        <taxon>Bacteria</taxon>
        <taxon>Bacillati</taxon>
        <taxon>Actinomycetota</taxon>
        <taxon>Actinomycetes</taxon>
        <taxon>Micrococcales</taxon>
        <taxon>Cellulomonadaceae</taxon>
        <taxon>Oerskovia</taxon>
    </lineage>
</organism>
<proteinExistence type="predicted"/>
<dbReference type="Proteomes" id="UP000822993">
    <property type="component" value="Unassembled WGS sequence"/>
</dbReference>
<dbReference type="AlphaFoldDB" id="A0A9D5YZI2"/>
<reference evidence="1 2" key="1">
    <citation type="submission" date="2020-08" db="EMBL/GenBank/DDBJ databases">
        <title>A Genomic Blueprint of the Chicken Gut Microbiome.</title>
        <authorList>
            <person name="Gilroy R."/>
            <person name="Ravi A."/>
            <person name="Getino M."/>
            <person name="Pursley I."/>
            <person name="Horton D.L."/>
            <person name="Alikhan N.-F."/>
            <person name="Baker D."/>
            <person name="Gharbi K."/>
            <person name="Hall N."/>
            <person name="Watson M."/>
            <person name="Adriaenssens E.M."/>
            <person name="Foster-Nyarko E."/>
            <person name="Jarju S."/>
            <person name="Secka A."/>
            <person name="Antonio M."/>
            <person name="Oren A."/>
            <person name="Chaudhuri R."/>
            <person name="La Ragione R.M."/>
            <person name="Hildebrand F."/>
            <person name="Pallen M.J."/>
        </authorList>
    </citation>
    <scope>NUCLEOTIDE SEQUENCE [LARGE SCALE GENOMIC DNA]</scope>
    <source>
        <strain evidence="1 2">Sa1BUA8</strain>
    </source>
</reference>
<dbReference type="EMBL" id="JACSPN010000017">
    <property type="protein sequence ID" value="MBE7701230.1"/>
    <property type="molecule type" value="Genomic_DNA"/>
</dbReference>